<dbReference type="Pfam" id="PF00877">
    <property type="entry name" value="NLPC_P60"/>
    <property type="match status" value="1"/>
</dbReference>
<keyword evidence="6" id="KW-0732">Signal</keyword>
<feature type="region of interest" description="Disordered" evidence="5">
    <location>
        <begin position="310"/>
        <end position="402"/>
    </location>
</feature>
<evidence type="ECO:0000256" key="4">
    <source>
        <dbReference type="ARBA" id="ARBA00022807"/>
    </source>
</evidence>
<dbReference type="SUPFAM" id="SSF54001">
    <property type="entry name" value="Cysteine proteinases"/>
    <property type="match status" value="1"/>
</dbReference>
<evidence type="ECO:0000256" key="1">
    <source>
        <dbReference type="ARBA" id="ARBA00007074"/>
    </source>
</evidence>
<dbReference type="OrthoDB" id="9813368at2"/>
<dbReference type="InterPro" id="IPR051202">
    <property type="entry name" value="Peptidase_C40"/>
</dbReference>
<dbReference type="Gene3D" id="3.90.1720.10">
    <property type="entry name" value="endopeptidase domain like (from Nostoc punctiforme)"/>
    <property type="match status" value="1"/>
</dbReference>
<evidence type="ECO:0000256" key="3">
    <source>
        <dbReference type="ARBA" id="ARBA00022801"/>
    </source>
</evidence>
<accession>A0A512M7I0</accession>
<dbReference type="InterPro" id="IPR038765">
    <property type="entry name" value="Papain-like_cys_pep_sf"/>
</dbReference>
<keyword evidence="3" id="KW-0378">Hydrolase</keyword>
<feature type="region of interest" description="Disordered" evidence="5">
    <location>
        <begin position="268"/>
        <end position="295"/>
    </location>
</feature>
<reference evidence="8 9" key="1">
    <citation type="submission" date="2019-07" db="EMBL/GenBank/DDBJ databases">
        <title>Whole genome shotgun sequence of Brevifollis gellanilyticus NBRC 108608.</title>
        <authorList>
            <person name="Hosoyama A."/>
            <person name="Uohara A."/>
            <person name="Ohji S."/>
            <person name="Ichikawa N."/>
        </authorList>
    </citation>
    <scope>NUCLEOTIDE SEQUENCE [LARGE SCALE GENOMIC DNA]</scope>
    <source>
        <strain evidence="8 9">NBRC 108608</strain>
    </source>
</reference>
<dbReference type="PANTHER" id="PTHR47053:SF1">
    <property type="entry name" value="MUREIN DD-ENDOPEPTIDASE MEPH-RELATED"/>
    <property type="match status" value="1"/>
</dbReference>
<dbReference type="GO" id="GO:0006508">
    <property type="term" value="P:proteolysis"/>
    <property type="evidence" value="ECO:0007669"/>
    <property type="project" value="UniProtKB-KW"/>
</dbReference>
<dbReference type="GO" id="GO:0008234">
    <property type="term" value="F:cysteine-type peptidase activity"/>
    <property type="evidence" value="ECO:0007669"/>
    <property type="project" value="UniProtKB-KW"/>
</dbReference>
<keyword evidence="2" id="KW-0645">Protease</keyword>
<evidence type="ECO:0000313" key="9">
    <source>
        <dbReference type="Proteomes" id="UP000321577"/>
    </source>
</evidence>
<evidence type="ECO:0000256" key="5">
    <source>
        <dbReference type="SAM" id="MobiDB-lite"/>
    </source>
</evidence>
<keyword evidence="9" id="KW-1185">Reference proteome</keyword>
<feature type="compositionally biased region" description="Low complexity" evidence="5">
    <location>
        <begin position="323"/>
        <end position="381"/>
    </location>
</feature>
<evidence type="ECO:0000256" key="2">
    <source>
        <dbReference type="ARBA" id="ARBA00022670"/>
    </source>
</evidence>
<comment type="caution">
    <text evidence="8">The sequence shown here is derived from an EMBL/GenBank/DDBJ whole genome shotgun (WGS) entry which is preliminary data.</text>
</comment>
<feature type="domain" description="NlpC/P60" evidence="7">
    <location>
        <begin position="88"/>
        <end position="257"/>
    </location>
</feature>
<feature type="region of interest" description="Disordered" evidence="5">
    <location>
        <begin position="39"/>
        <end position="73"/>
    </location>
</feature>
<feature type="compositionally biased region" description="Low complexity" evidence="5">
    <location>
        <begin position="39"/>
        <end position="50"/>
    </location>
</feature>
<evidence type="ECO:0000256" key="6">
    <source>
        <dbReference type="SAM" id="SignalP"/>
    </source>
</evidence>
<protein>
    <recommendedName>
        <fullName evidence="7">NlpC/P60 domain-containing protein</fullName>
    </recommendedName>
</protein>
<comment type="similarity">
    <text evidence="1">Belongs to the peptidase C40 family.</text>
</comment>
<evidence type="ECO:0000259" key="7">
    <source>
        <dbReference type="PROSITE" id="PS51935"/>
    </source>
</evidence>
<dbReference type="AlphaFoldDB" id="A0A512M7I0"/>
<dbReference type="PROSITE" id="PS51935">
    <property type="entry name" value="NLPC_P60"/>
    <property type="match status" value="1"/>
</dbReference>
<feature type="signal peptide" evidence="6">
    <location>
        <begin position="1"/>
        <end position="32"/>
    </location>
</feature>
<organism evidence="8 9">
    <name type="scientific">Brevifollis gellanilyticus</name>
    <dbReference type="NCBI Taxonomy" id="748831"/>
    <lineage>
        <taxon>Bacteria</taxon>
        <taxon>Pseudomonadati</taxon>
        <taxon>Verrucomicrobiota</taxon>
        <taxon>Verrucomicrobiia</taxon>
        <taxon>Verrucomicrobiales</taxon>
        <taxon>Verrucomicrobiaceae</taxon>
    </lineage>
</organism>
<feature type="chain" id="PRO_5021721905" description="NlpC/P60 domain-containing protein" evidence="6">
    <location>
        <begin position="33"/>
        <end position="402"/>
    </location>
</feature>
<keyword evidence="4" id="KW-0788">Thiol protease</keyword>
<proteinExistence type="inferred from homology"/>
<sequence>MKEQPTGRKNIPIMHLKSLILLLTTAAFSVMAEQGAAKKTSGASSSASTSETAQTPEDELTEGPKSEPRAAAVSSIDPEVLEGFENYAPQVQQLVRDALALTKLNLTYTFGSSNPKQGGMDCSGTIVHLLNGLGLKGVPRQSNEICGWVQNNTLLHRTEKADTLKHPEFAALQPGDLLFWSGTYETSPRAIPVTHVMLYLGKMKKTGRPLMFGASDGRVYQGEKRTGVSVFDLTIPKETSKSKFYGYGLIPGVGRIVPKVVPEPVIAEAPAKPSPPPPPLVVAEVETSKPSPPENKETVMKAITLAETNASKPTEAVTKSADKPASVSKSAESSAAKPKSTTSTAKAKPKSSPSKTTTKSGTTAKKSQTTTRKTAPAPATPQDKLRQAAKGVGDSIRNAISR</sequence>
<gene>
    <name evidence="8" type="ORF">BGE01nite_19770</name>
</gene>
<dbReference type="PANTHER" id="PTHR47053">
    <property type="entry name" value="MUREIN DD-ENDOPEPTIDASE MEPH-RELATED"/>
    <property type="match status" value="1"/>
</dbReference>
<dbReference type="EMBL" id="BKAG01000011">
    <property type="protein sequence ID" value="GEP42686.1"/>
    <property type="molecule type" value="Genomic_DNA"/>
</dbReference>
<dbReference type="InterPro" id="IPR000064">
    <property type="entry name" value="NLP_P60_dom"/>
</dbReference>
<evidence type="ECO:0000313" key="8">
    <source>
        <dbReference type="EMBL" id="GEP42686.1"/>
    </source>
</evidence>
<dbReference type="Proteomes" id="UP000321577">
    <property type="component" value="Unassembled WGS sequence"/>
</dbReference>
<name>A0A512M7I0_9BACT</name>